<name>A0A1I0L754_9BACT</name>
<reference evidence="3" key="1">
    <citation type="submission" date="2016-10" db="EMBL/GenBank/DDBJ databases">
        <authorList>
            <person name="Varghese N."/>
            <person name="Submissions S."/>
        </authorList>
    </citation>
    <scope>NUCLEOTIDE SEQUENCE [LARGE SCALE GENOMIC DNA]</scope>
    <source>
        <strain evidence="3">DSM 16858</strain>
    </source>
</reference>
<dbReference type="PANTHER" id="PTHR14237">
    <property type="entry name" value="MOLYBDOPTERIN COFACTOR SULFURASE MOSC"/>
    <property type="match status" value="1"/>
</dbReference>
<keyword evidence="3" id="KW-1185">Reference proteome</keyword>
<protein>
    <recommendedName>
        <fullName evidence="1">MOSC domain-containing protein</fullName>
    </recommendedName>
</protein>
<dbReference type="AlphaFoldDB" id="A0A1I0L754"/>
<dbReference type="Pfam" id="PF03476">
    <property type="entry name" value="MOSC_N"/>
    <property type="match status" value="1"/>
</dbReference>
<dbReference type="SUPFAM" id="SSF50800">
    <property type="entry name" value="PK beta-barrel domain-like"/>
    <property type="match status" value="1"/>
</dbReference>
<evidence type="ECO:0000313" key="2">
    <source>
        <dbReference type="EMBL" id="SEU35516.1"/>
    </source>
</evidence>
<evidence type="ECO:0000313" key="3">
    <source>
        <dbReference type="Proteomes" id="UP000199181"/>
    </source>
</evidence>
<sequence length="266" mass="29523">MLTVTELFLYPLKSAAALPLTQAQVEPLGVAHDRRWMVAEQDGTFITGRRDPAMLRIQAVPSATSLRLSAPGLPSLEVPVPPRDAPRLEISIWDDTCSAARAGEAADAWLSAFLGRPVCLVYVDERMERPVDPRYSAPGDKVGFADGFPLLLLSRASLEALNQRLVRPVSLLHFRPNLVVEGCEPFAEDTWKRLRIGSVELEVVSPCARCVLTTFDPLTQERDPEGEPLRTLTTFRRQQNKVMFGQNVVVRRPGRMQLGDAVDVLE</sequence>
<dbReference type="Proteomes" id="UP000199181">
    <property type="component" value="Unassembled WGS sequence"/>
</dbReference>
<evidence type="ECO:0000259" key="1">
    <source>
        <dbReference type="PROSITE" id="PS51340"/>
    </source>
</evidence>
<feature type="domain" description="MOSC" evidence="1">
    <location>
        <begin position="115"/>
        <end position="265"/>
    </location>
</feature>
<dbReference type="GO" id="GO:0003824">
    <property type="term" value="F:catalytic activity"/>
    <property type="evidence" value="ECO:0007669"/>
    <property type="project" value="InterPro"/>
</dbReference>
<dbReference type="EMBL" id="FOIJ01000020">
    <property type="protein sequence ID" value="SEU35516.1"/>
    <property type="molecule type" value="Genomic_DNA"/>
</dbReference>
<dbReference type="InterPro" id="IPR011037">
    <property type="entry name" value="Pyrv_Knase-like_insert_dom_sf"/>
</dbReference>
<dbReference type="GO" id="GO:0030170">
    <property type="term" value="F:pyridoxal phosphate binding"/>
    <property type="evidence" value="ECO:0007669"/>
    <property type="project" value="InterPro"/>
</dbReference>
<organism evidence="2 3">
    <name type="scientific">Stigmatella erecta</name>
    <dbReference type="NCBI Taxonomy" id="83460"/>
    <lineage>
        <taxon>Bacteria</taxon>
        <taxon>Pseudomonadati</taxon>
        <taxon>Myxococcota</taxon>
        <taxon>Myxococcia</taxon>
        <taxon>Myxococcales</taxon>
        <taxon>Cystobacterineae</taxon>
        <taxon>Archangiaceae</taxon>
        <taxon>Stigmatella</taxon>
    </lineage>
</organism>
<dbReference type="PROSITE" id="PS51340">
    <property type="entry name" value="MOSC"/>
    <property type="match status" value="1"/>
</dbReference>
<dbReference type="InterPro" id="IPR005303">
    <property type="entry name" value="MOCOS_middle"/>
</dbReference>
<dbReference type="Gene3D" id="2.40.33.20">
    <property type="entry name" value="PK beta-barrel domain-like"/>
    <property type="match status" value="1"/>
</dbReference>
<dbReference type="SUPFAM" id="SSF141673">
    <property type="entry name" value="MOSC N-terminal domain-like"/>
    <property type="match status" value="1"/>
</dbReference>
<proteinExistence type="predicted"/>
<dbReference type="Pfam" id="PF03473">
    <property type="entry name" value="MOSC"/>
    <property type="match status" value="1"/>
</dbReference>
<gene>
    <name evidence="2" type="ORF">SAMN05443639_120101</name>
</gene>
<accession>A0A1I0L754</accession>
<dbReference type="RefSeq" id="WP_093525347.1">
    <property type="nucleotide sequence ID" value="NZ_FOIJ01000020.1"/>
</dbReference>
<dbReference type="GO" id="GO:0030151">
    <property type="term" value="F:molybdenum ion binding"/>
    <property type="evidence" value="ECO:0007669"/>
    <property type="project" value="InterPro"/>
</dbReference>
<dbReference type="InterPro" id="IPR005302">
    <property type="entry name" value="MoCF_Sase_C"/>
</dbReference>
<dbReference type="PANTHER" id="PTHR14237:SF19">
    <property type="entry name" value="MITOCHONDRIAL AMIDOXIME REDUCING COMPONENT 1"/>
    <property type="match status" value="1"/>
</dbReference>